<name>A0A1M5S1X5_9BRAD</name>
<sequence>MNSEIHLKTWNAYQRAWGPVHETEREELLRSSVSDNILYTDPSSQTHGLQELMVRIAQSQQKFTGAYFRNDSFLEHHDQGLFIWTMYDKDGRAFVKGSSFGRFGTDGRLVQATGFFEAPSNKA</sequence>
<dbReference type="InterPro" id="IPR032710">
    <property type="entry name" value="NTF2-like_dom_sf"/>
</dbReference>
<dbReference type="AlphaFoldDB" id="A0A1M5S1X5"/>
<organism evidence="1 2">
    <name type="scientific">Bradyrhizobium erythrophlei</name>
    <dbReference type="NCBI Taxonomy" id="1437360"/>
    <lineage>
        <taxon>Bacteria</taxon>
        <taxon>Pseudomonadati</taxon>
        <taxon>Pseudomonadota</taxon>
        <taxon>Alphaproteobacteria</taxon>
        <taxon>Hyphomicrobiales</taxon>
        <taxon>Nitrobacteraceae</taxon>
        <taxon>Bradyrhizobium</taxon>
    </lineage>
</organism>
<protein>
    <recommendedName>
        <fullName evidence="3">SnoaL-like domain-containing protein</fullName>
    </recommendedName>
</protein>
<accession>A0A1M5S1X5</accession>
<dbReference type="Gene3D" id="3.10.450.50">
    <property type="match status" value="1"/>
</dbReference>
<dbReference type="Proteomes" id="UP000190675">
    <property type="component" value="Chromosome I"/>
</dbReference>
<evidence type="ECO:0008006" key="3">
    <source>
        <dbReference type="Google" id="ProtNLM"/>
    </source>
</evidence>
<dbReference type="EMBL" id="LT670818">
    <property type="protein sequence ID" value="SHH32043.1"/>
    <property type="molecule type" value="Genomic_DNA"/>
</dbReference>
<evidence type="ECO:0000313" key="1">
    <source>
        <dbReference type="EMBL" id="SHH32043.1"/>
    </source>
</evidence>
<proteinExistence type="predicted"/>
<dbReference type="OrthoDB" id="9808719at2"/>
<evidence type="ECO:0000313" key="2">
    <source>
        <dbReference type="Proteomes" id="UP000190675"/>
    </source>
</evidence>
<dbReference type="SUPFAM" id="SSF54427">
    <property type="entry name" value="NTF2-like"/>
    <property type="match status" value="1"/>
</dbReference>
<reference evidence="1 2" key="1">
    <citation type="submission" date="2016-11" db="EMBL/GenBank/DDBJ databases">
        <authorList>
            <person name="Jaros S."/>
            <person name="Januszkiewicz K."/>
            <person name="Wedrychowicz H."/>
        </authorList>
    </citation>
    <scope>NUCLEOTIDE SEQUENCE [LARGE SCALE GENOMIC DNA]</scope>
    <source>
        <strain evidence="1 2">GAS242</strain>
    </source>
</reference>
<dbReference type="RefSeq" id="WP_079574104.1">
    <property type="nucleotide sequence ID" value="NZ_LT670818.1"/>
</dbReference>
<gene>
    <name evidence="1" type="ORF">SAMN05444169_6877</name>
</gene>